<evidence type="ECO:0000313" key="3">
    <source>
        <dbReference type="Proteomes" id="UP000026913"/>
    </source>
</evidence>
<keyword evidence="1" id="KW-1133">Transmembrane helix</keyword>
<name>A0A024ELF9_9PSED</name>
<sequence>MFATAHRLAGQRLCKPARPFFSFYDVVRDYACLPLVGLAALLLYVKATLSTVASL</sequence>
<accession>A0A024ELF9</accession>
<keyword evidence="1" id="KW-0472">Membrane</keyword>
<geneLocation type="plasmid" evidence="3"/>
<dbReference type="HOGENOM" id="CLU_3028976_0_0_6"/>
<evidence type="ECO:0000313" key="2">
    <source>
        <dbReference type="EMBL" id="AHZ73612.1"/>
    </source>
</evidence>
<proteinExistence type="predicted"/>
<protein>
    <submittedName>
        <fullName evidence="2">Uncharacterized protein</fullName>
    </submittedName>
</protein>
<dbReference type="KEGG" id="pman:OU5_P0360"/>
<dbReference type="AlphaFoldDB" id="A0A024ELF9"/>
<keyword evidence="1" id="KW-0812">Transmembrane</keyword>
<dbReference type="EMBL" id="CP005961">
    <property type="protein sequence ID" value="AHZ73612.1"/>
    <property type="molecule type" value="Genomic_DNA"/>
</dbReference>
<reference evidence="2 3" key="1">
    <citation type="journal article" date="2012" name="J. Bacteriol.">
        <title>Genome sequence of cold-adapted Pseudomonas mandelii strain JR-1.</title>
        <authorList>
            <person name="Jang S.H."/>
            <person name="Kim J."/>
            <person name="Kim J."/>
            <person name="Hong S."/>
            <person name="Lee C."/>
        </authorList>
    </citation>
    <scope>NUCLEOTIDE SEQUENCE [LARGE SCALE GENOMIC DNA]</scope>
    <source>
        <strain evidence="2 3">JR-1</strain>
        <plasmid evidence="3">Plasmid</plasmid>
    </source>
</reference>
<feature type="transmembrane region" description="Helical" evidence="1">
    <location>
        <begin position="27"/>
        <end position="45"/>
    </location>
</feature>
<organism evidence="2 3">
    <name type="scientific">Pseudomonas mandelii JR-1</name>
    <dbReference type="NCBI Taxonomy" id="1147786"/>
    <lineage>
        <taxon>Bacteria</taxon>
        <taxon>Pseudomonadati</taxon>
        <taxon>Pseudomonadota</taxon>
        <taxon>Gammaproteobacteria</taxon>
        <taxon>Pseudomonadales</taxon>
        <taxon>Pseudomonadaceae</taxon>
        <taxon>Pseudomonas</taxon>
    </lineage>
</organism>
<dbReference type="Proteomes" id="UP000026913">
    <property type="component" value="Plasmid unnamed"/>
</dbReference>
<gene>
    <name evidence="2" type="ORF">OU5_P0360</name>
</gene>
<keyword evidence="2" id="KW-0614">Plasmid</keyword>
<evidence type="ECO:0000256" key="1">
    <source>
        <dbReference type="SAM" id="Phobius"/>
    </source>
</evidence>